<proteinExistence type="predicted"/>
<feature type="compositionally biased region" description="Basic and acidic residues" evidence="1">
    <location>
        <begin position="1"/>
        <end position="14"/>
    </location>
</feature>
<evidence type="ECO:0000313" key="4">
    <source>
        <dbReference type="Proteomes" id="UP001231701"/>
    </source>
</evidence>
<evidence type="ECO:0000313" key="3">
    <source>
        <dbReference type="EMBL" id="WMC86397.1"/>
    </source>
</evidence>
<dbReference type="RefSeq" id="WP_306691943.1">
    <property type="nucleotide sequence ID" value="NZ_CP121271.1"/>
</dbReference>
<name>A0AAX3ZGS2_STRRO</name>
<organism evidence="3 4">
    <name type="scientific">Streptomyces rochei</name>
    <name type="common">Streptomyces parvullus</name>
    <dbReference type="NCBI Taxonomy" id="1928"/>
    <lineage>
        <taxon>Bacteria</taxon>
        <taxon>Bacillati</taxon>
        <taxon>Actinomycetota</taxon>
        <taxon>Actinomycetes</taxon>
        <taxon>Kitasatosporales</taxon>
        <taxon>Streptomycetaceae</taxon>
        <taxon>Streptomyces</taxon>
        <taxon>Streptomyces rochei group</taxon>
    </lineage>
</organism>
<feature type="transmembrane region" description="Helical" evidence="2">
    <location>
        <begin position="93"/>
        <end position="115"/>
    </location>
</feature>
<gene>
    <name evidence="3" type="ORF">P7W03_12835</name>
</gene>
<keyword evidence="2" id="KW-0472">Membrane</keyword>
<protein>
    <submittedName>
        <fullName evidence="3">Uncharacterized protein</fullName>
    </submittedName>
</protein>
<dbReference type="GeneID" id="90942925"/>
<keyword evidence="2" id="KW-0812">Transmembrane</keyword>
<keyword evidence="2" id="KW-1133">Transmembrane helix</keyword>
<reference evidence="3" key="1">
    <citation type="submission" date="2023-03" db="EMBL/GenBank/DDBJ databases">
        <title>Borrelidin-producing and root-colonizing Streptomyces rochei is a potent biopesticide for soil-borne oomycete-caused plant diseases.</title>
        <authorList>
            <person name="Zhou D."/>
            <person name="Wang X."/>
            <person name="Navarro-Munoz J.C."/>
            <person name="Li W."/>
            <person name="Li J."/>
            <person name="Jiu M."/>
            <person name="Deng S."/>
            <person name="Ye Y."/>
            <person name="Daly P."/>
            <person name="Wei L."/>
        </authorList>
    </citation>
    <scope>NUCLEOTIDE SEQUENCE</scope>
    <source>
        <strain evidence="3">JK1</strain>
    </source>
</reference>
<dbReference type="Proteomes" id="UP001231701">
    <property type="component" value="Chromosome"/>
</dbReference>
<dbReference type="AlphaFoldDB" id="A0AAX3ZGS2"/>
<dbReference type="EMBL" id="CP121271">
    <property type="protein sequence ID" value="WMC86397.1"/>
    <property type="molecule type" value="Genomic_DNA"/>
</dbReference>
<accession>A0AAX3ZGS2</accession>
<feature type="region of interest" description="Disordered" evidence="1">
    <location>
        <begin position="119"/>
        <end position="142"/>
    </location>
</feature>
<feature type="compositionally biased region" description="Low complexity" evidence="1">
    <location>
        <begin position="123"/>
        <end position="133"/>
    </location>
</feature>
<evidence type="ECO:0000256" key="2">
    <source>
        <dbReference type="SAM" id="Phobius"/>
    </source>
</evidence>
<evidence type="ECO:0000256" key="1">
    <source>
        <dbReference type="SAM" id="MobiDB-lite"/>
    </source>
</evidence>
<feature type="region of interest" description="Disordered" evidence="1">
    <location>
        <begin position="1"/>
        <end position="20"/>
    </location>
</feature>
<sequence>MAAERNPAEGDRAGWDPAGQDALLAAITGEPLPPGAGADARDEHRAAVADVALLRAQLDVLGRVLSEPVPEPRDAAVARRTPAPRPRRRTFRLALGVLATACAGTVVMGLGWLVAQGAGGTGDDAASGKAASGAEHDAAAPGAADREAGLVFGTPRYLACARLVAEGTVTAAEPVPGTARHRITLRVTHAYEPEPEADAGPGTGGAAPPDTAPVTFLLDDTTARLGPGDRVMVGVPRQEPVADTVITGDRDIATARARVTAALPESRTLTCE</sequence>